<gene>
    <name evidence="1" type="ORF">NUW58_g1969</name>
</gene>
<dbReference type="Proteomes" id="UP001143856">
    <property type="component" value="Unassembled WGS sequence"/>
</dbReference>
<sequence>MSPKDPLGSPGRTEDAPQHQYDDDDDDLSITSTNPGDIDSEREWEVDDVLAERRHPSIPDAFQYLIMWEGFKMEDCTWEPVENLGNGLLAKWEENKAEIDAGTREAFDLATFEAAFAERVQRHIRRNAKRQRLGLPLTLPLLPEYTDATPVESPVEESLFTSEDEAQEVGVVEAVNAASSEAKATSSTSTPSSTTAKPTSTSTSERIAKQNTTPGAPSRGLHKDPGTSRVPEKGQEQPPLPHPKTSTKAPPKPSSSLPAIPAPLRKSASGTMTGYQGTARKSSVFRHNTAKASASTPATATNKPLSAAEKPPVPSAIKANQLEAKRLTATRTRQVPVSSGVNIFAGGKQRKKRANLIDAMGDPSKAPKLFSKMRTMNTARKRGEEKGDVVGDLSTIPSKFIIGNEQANTISRKSSLISPTTTGPPHGGGAFNPPSAASATVSKPQVSLGHAQQAGAEDLPASKRKKSVRFTGEDNEQPVGTIDDLFGNPTDKSASPKASDAGTGAPASSRHISLATYQERGHTQTIQKVVKFGGSEKIPVKFSGITRHSSAWLTAFKADTSLHLSHTCASYHFFKQGHQLFEERLSAGIIEPGVPECTVALSNVANSLQRASIGMHLVTPEYSILVYSGDGWDWLDLDAKKSNPDYSLHYLIYRSPPVPQIKPSEVYRDPKAPNESISPNGMKDLDLGGVLTGLDFAKMLPQQASLKDKQAYMLVFPLKAKQLLCVVTAWLRKYGSEVKDKRTVQNITDYVIEGSCQPDRPIFTLEQPDSWALFHDAVSAGGGGTLILHADFVLWKLEKMPSLWRMLENSKYTFWHLSTGEDKRPQYPSGLDATSIPGTLQLTRLFPYGRAFLITPSFAISEPAKLCDFFKWFRQYAHNPGHIIVTCHDFPQFLRNITEEKQREYSAFKTLSPDSKETHAFLERNGRVRRDIDDHLRAWLLLHDIMDQFGDEGISEDVRRIHWLSEFIDASDEQSLVNAFCWWTQLKCDRFRRFYVLGSNPDQIHRAYRFIEIPRYFNTEGSDPDIAGMLAERKLSAQEHKEQTDKFGGGTINRLSKTDREPKVSVYETPFSFPGNLFHTDNVQELQRWIDGHRRSTVGNWSELHQMPVSWRDRDMALQFGDGDEHTRHFDTFGNWFKAAPKLSKRRNTWYGLFYTITDDWDEKMPKRKYERHPWLAVYRPKNPHLIGPNGEFATIELFIWDAAATERERFGHGLLDMQCQLIDYVYETVPAHYPGCTLSNVWYSSIHNLRLGPKDNYLDITCRKITEMFDNGREELPPMDNILRGKWTAIDPRLWSAGMSPMTTRLKPADEASEPIVRRIPQTEEDKLKPEKLIWHPVRRGIKGRGTKCFNDLHETCLKARLQDPQCNQIRYQYRPTPDWWKDQIAEGRNYGYVCVQSAGKIIERLPHNDHSPVVATFE</sequence>
<protein>
    <submittedName>
        <fullName evidence="1">Uncharacterized protein</fullName>
    </submittedName>
</protein>
<comment type="caution">
    <text evidence="1">The sequence shown here is derived from an EMBL/GenBank/DDBJ whole genome shotgun (WGS) entry which is preliminary data.</text>
</comment>
<accession>A0ACC1PHU6</accession>
<name>A0ACC1PHU6_9PEZI</name>
<evidence type="ECO:0000313" key="1">
    <source>
        <dbReference type="EMBL" id="KAJ2993038.1"/>
    </source>
</evidence>
<keyword evidence="2" id="KW-1185">Reference proteome</keyword>
<proteinExistence type="predicted"/>
<evidence type="ECO:0000313" key="2">
    <source>
        <dbReference type="Proteomes" id="UP001143856"/>
    </source>
</evidence>
<dbReference type="EMBL" id="JAPDGR010000235">
    <property type="protein sequence ID" value="KAJ2993038.1"/>
    <property type="molecule type" value="Genomic_DNA"/>
</dbReference>
<reference evidence="1" key="1">
    <citation type="submission" date="2022-10" db="EMBL/GenBank/DDBJ databases">
        <title>Genome Sequence of Xylaria curta.</title>
        <authorList>
            <person name="Buettner E."/>
        </authorList>
    </citation>
    <scope>NUCLEOTIDE SEQUENCE</scope>
    <source>
        <strain evidence="1">Babe10</strain>
    </source>
</reference>
<organism evidence="1 2">
    <name type="scientific">Xylaria curta</name>
    <dbReference type="NCBI Taxonomy" id="42375"/>
    <lineage>
        <taxon>Eukaryota</taxon>
        <taxon>Fungi</taxon>
        <taxon>Dikarya</taxon>
        <taxon>Ascomycota</taxon>
        <taxon>Pezizomycotina</taxon>
        <taxon>Sordariomycetes</taxon>
        <taxon>Xylariomycetidae</taxon>
        <taxon>Xylariales</taxon>
        <taxon>Xylariaceae</taxon>
        <taxon>Xylaria</taxon>
    </lineage>
</organism>